<feature type="domain" description="Tyrosine specific protein phosphatases" evidence="7">
    <location>
        <begin position="107"/>
        <end position="166"/>
    </location>
</feature>
<dbReference type="InterPro" id="IPR020422">
    <property type="entry name" value="TYR_PHOSPHATASE_DUAL_dom"/>
</dbReference>
<dbReference type="PANTHER" id="PTHR10159:SF529">
    <property type="entry name" value="TYROSINE-PROTEIN PHOSPHATASE DOMAIN-CONTAINING PROTEIN"/>
    <property type="match status" value="1"/>
</dbReference>
<evidence type="ECO:0000256" key="3">
    <source>
        <dbReference type="ARBA" id="ARBA00022801"/>
    </source>
</evidence>
<evidence type="ECO:0000259" key="6">
    <source>
        <dbReference type="PROSITE" id="PS50054"/>
    </source>
</evidence>
<reference evidence="9" key="1">
    <citation type="submission" date="2021-02" db="EMBL/GenBank/DDBJ databases">
        <authorList>
            <person name="Nowell W R."/>
        </authorList>
    </citation>
    <scope>NUCLEOTIDE SEQUENCE</scope>
</reference>
<dbReference type="CDD" id="cd14498">
    <property type="entry name" value="DSP"/>
    <property type="match status" value="1"/>
</dbReference>
<dbReference type="GO" id="GO:0043409">
    <property type="term" value="P:negative regulation of MAPK cascade"/>
    <property type="evidence" value="ECO:0007669"/>
    <property type="project" value="TreeGrafter"/>
</dbReference>
<keyword evidence="5" id="KW-0175">Coiled coil</keyword>
<organism evidence="9 10">
    <name type="scientific">Adineta ricciae</name>
    <name type="common">Rotifer</name>
    <dbReference type="NCBI Taxonomy" id="249248"/>
    <lineage>
        <taxon>Eukaryota</taxon>
        <taxon>Metazoa</taxon>
        <taxon>Spiralia</taxon>
        <taxon>Gnathifera</taxon>
        <taxon>Rotifera</taxon>
        <taxon>Eurotatoria</taxon>
        <taxon>Bdelloidea</taxon>
        <taxon>Adinetida</taxon>
        <taxon>Adinetidae</taxon>
        <taxon>Adineta</taxon>
    </lineage>
</organism>
<dbReference type="Pfam" id="PF00782">
    <property type="entry name" value="DSPc"/>
    <property type="match status" value="1"/>
</dbReference>
<dbReference type="GO" id="GO:0005737">
    <property type="term" value="C:cytoplasm"/>
    <property type="evidence" value="ECO:0007669"/>
    <property type="project" value="TreeGrafter"/>
</dbReference>
<evidence type="ECO:0000256" key="5">
    <source>
        <dbReference type="SAM" id="Coils"/>
    </source>
</evidence>
<evidence type="ECO:0000313" key="9">
    <source>
        <dbReference type="EMBL" id="CAF1662620.1"/>
    </source>
</evidence>
<dbReference type="OrthoDB" id="285418at2759"/>
<dbReference type="PROSITE" id="PS50056">
    <property type="entry name" value="TYR_PHOSPHATASE_2"/>
    <property type="match status" value="1"/>
</dbReference>
<dbReference type="EMBL" id="CAJNOJ010000341">
    <property type="protein sequence ID" value="CAF1408433.1"/>
    <property type="molecule type" value="Genomic_DNA"/>
</dbReference>
<dbReference type="PANTHER" id="PTHR10159">
    <property type="entry name" value="DUAL SPECIFICITY PROTEIN PHOSPHATASE"/>
    <property type="match status" value="1"/>
</dbReference>
<dbReference type="EMBL" id="CAJNOR010011622">
    <property type="protein sequence ID" value="CAF1662620.1"/>
    <property type="molecule type" value="Genomic_DNA"/>
</dbReference>
<dbReference type="PROSITE" id="PS00383">
    <property type="entry name" value="TYR_PHOSPHATASE_1"/>
    <property type="match status" value="1"/>
</dbReference>
<dbReference type="InterPro" id="IPR016130">
    <property type="entry name" value="Tyr_Pase_AS"/>
</dbReference>
<dbReference type="Proteomes" id="UP000663852">
    <property type="component" value="Unassembled WGS sequence"/>
</dbReference>
<gene>
    <name evidence="8" type="ORF">EDS130_LOCUS36536</name>
    <name evidence="9" type="ORF">XAT740_LOCUS57172</name>
</gene>
<comment type="similarity">
    <text evidence="1">Belongs to the protein-tyrosine phosphatase family. Non-receptor class dual specificity subfamily.</text>
</comment>
<dbReference type="AlphaFoldDB" id="A0A816FKA2"/>
<evidence type="ECO:0000259" key="7">
    <source>
        <dbReference type="PROSITE" id="PS50056"/>
    </source>
</evidence>
<keyword evidence="4" id="KW-0904">Protein phosphatase</keyword>
<evidence type="ECO:0000256" key="2">
    <source>
        <dbReference type="ARBA" id="ARBA00013064"/>
    </source>
</evidence>
<dbReference type="InterPro" id="IPR000340">
    <property type="entry name" value="Dual-sp_phosphatase_cat-dom"/>
</dbReference>
<feature type="coiled-coil region" evidence="5">
    <location>
        <begin position="6"/>
        <end position="40"/>
    </location>
</feature>
<dbReference type="SUPFAM" id="SSF52799">
    <property type="entry name" value="(Phosphotyrosine protein) phosphatases II"/>
    <property type="match status" value="1"/>
</dbReference>
<dbReference type="PROSITE" id="PS50054">
    <property type="entry name" value="TYR_PHOSPHATASE_DUAL"/>
    <property type="match status" value="1"/>
</dbReference>
<evidence type="ECO:0000313" key="8">
    <source>
        <dbReference type="EMBL" id="CAF1408433.1"/>
    </source>
</evidence>
<dbReference type="GO" id="GO:0004725">
    <property type="term" value="F:protein tyrosine phosphatase activity"/>
    <property type="evidence" value="ECO:0007669"/>
    <property type="project" value="UniProtKB-EC"/>
</dbReference>
<feature type="domain" description="Tyrosine-protein phosphatase" evidence="6">
    <location>
        <begin position="43"/>
        <end position="187"/>
    </location>
</feature>
<dbReference type="InterPro" id="IPR029021">
    <property type="entry name" value="Prot-tyrosine_phosphatase-like"/>
</dbReference>
<accession>A0A816FKA2</accession>
<dbReference type="EC" id="3.1.3.48" evidence="2"/>
<proteinExistence type="inferred from homology"/>
<dbReference type="Proteomes" id="UP000663828">
    <property type="component" value="Unassembled WGS sequence"/>
</dbReference>
<sequence length="190" mass="22288">MDDDMRDYLKTELQATDEELDKLEKLIQLQQSKVNSTQANLSQPSVIFDDFLYQGDLGHAIDEKLLSELKIQHIINLCDCSLETAIVERFDVTWIDNFDDSLQSQIREHLNRTNDLLDKYNKNKEKVLVHCQAGISRSSSIILAYLMKYNHKSLEEAYEYLLERRPIVAPNYGFLIQLIRYEKELENQKT</sequence>
<evidence type="ECO:0000313" key="10">
    <source>
        <dbReference type="Proteomes" id="UP000663828"/>
    </source>
</evidence>
<name>A0A816FKA2_ADIRI</name>
<keyword evidence="3" id="KW-0378">Hydrolase</keyword>
<dbReference type="SMART" id="SM00195">
    <property type="entry name" value="DSPc"/>
    <property type="match status" value="1"/>
</dbReference>
<dbReference type="Gene3D" id="3.90.190.10">
    <property type="entry name" value="Protein tyrosine phosphatase superfamily"/>
    <property type="match status" value="1"/>
</dbReference>
<evidence type="ECO:0000256" key="4">
    <source>
        <dbReference type="ARBA" id="ARBA00022912"/>
    </source>
</evidence>
<comment type="caution">
    <text evidence="9">The sequence shown here is derived from an EMBL/GenBank/DDBJ whole genome shotgun (WGS) entry which is preliminary data.</text>
</comment>
<protein>
    <recommendedName>
        <fullName evidence="2">protein-tyrosine-phosphatase</fullName>
        <ecNumber evidence="2">3.1.3.48</ecNumber>
    </recommendedName>
</protein>
<keyword evidence="10" id="KW-1185">Reference proteome</keyword>
<evidence type="ECO:0000256" key="1">
    <source>
        <dbReference type="ARBA" id="ARBA00008601"/>
    </source>
</evidence>
<dbReference type="InterPro" id="IPR000387">
    <property type="entry name" value="Tyr_Pase_dom"/>
</dbReference>